<evidence type="ECO:0000313" key="9">
    <source>
        <dbReference type="Proteomes" id="UP000001887"/>
    </source>
</evidence>
<dbReference type="EMBL" id="CP001848">
    <property type="protein sequence ID" value="ADB15682.1"/>
    <property type="molecule type" value="Genomic_DNA"/>
</dbReference>
<dbReference type="PROSITE" id="PS50072">
    <property type="entry name" value="CSA_PPIASE_2"/>
    <property type="match status" value="1"/>
</dbReference>
<reference evidence="8 9" key="1">
    <citation type="journal article" date="2009" name="Stand. Genomic Sci.">
        <title>Complete genome sequence of Pirellula staleyi type strain (ATCC 27377).</title>
        <authorList>
            <person name="Clum A."/>
            <person name="Tindall B.J."/>
            <person name="Sikorski J."/>
            <person name="Ivanova N."/>
            <person name="Mavrommatis K."/>
            <person name="Lucas S."/>
            <person name="Glavina del Rio T."/>
            <person name="Nolan M."/>
            <person name="Chen F."/>
            <person name="Tice H."/>
            <person name="Pitluck S."/>
            <person name="Cheng J.F."/>
            <person name="Chertkov O."/>
            <person name="Brettin T."/>
            <person name="Han C."/>
            <person name="Detter J.C."/>
            <person name="Kuske C."/>
            <person name="Bruce D."/>
            <person name="Goodwin L."/>
            <person name="Ovchinikova G."/>
            <person name="Pati A."/>
            <person name="Mikhailova N."/>
            <person name="Chen A."/>
            <person name="Palaniappan K."/>
            <person name="Land M."/>
            <person name="Hauser L."/>
            <person name="Chang Y.J."/>
            <person name="Jeffries C.D."/>
            <person name="Chain P."/>
            <person name="Rohde M."/>
            <person name="Goker M."/>
            <person name="Bristow J."/>
            <person name="Eisen J.A."/>
            <person name="Markowitz V."/>
            <person name="Hugenholtz P."/>
            <person name="Kyrpides N.C."/>
            <person name="Klenk H.P."/>
            <person name="Lapidus A."/>
        </authorList>
    </citation>
    <scope>NUCLEOTIDE SEQUENCE [LARGE SCALE GENOMIC DNA]</scope>
    <source>
        <strain evidence="9">ATCC 27377 / DSM 6068 / ICPB 4128</strain>
    </source>
</reference>
<dbReference type="InterPro" id="IPR002130">
    <property type="entry name" value="Cyclophilin-type_PPIase_dom"/>
</dbReference>
<evidence type="ECO:0000256" key="1">
    <source>
        <dbReference type="ARBA" id="ARBA00007365"/>
    </source>
</evidence>
<dbReference type="PRINTS" id="PR00153">
    <property type="entry name" value="CSAPPISMRASE"/>
</dbReference>
<name>D2R865_PIRSD</name>
<feature type="domain" description="PPIase cyclophilin-type" evidence="7">
    <location>
        <begin position="259"/>
        <end position="400"/>
    </location>
</feature>
<dbReference type="EC" id="5.2.1.8" evidence="2"/>
<feature type="region of interest" description="Disordered" evidence="5">
    <location>
        <begin position="39"/>
        <end position="61"/>
    </location>
</feature>
<dbReference type="HOGENOM" id="CLU_640691_0_0_0"/>
<dbReference type="KEGG" id="psl:Psta_0998"/>
<dbReference type="Gene3D" id="2.40.100.10">
    <property type="entry name" value="Cyclophilin-like"/>
    <property type="match status" value="1"/>
</dbReference>
<dbReference type="PROSITE" id="PS00170">
    <property type="entry name" value="CSA_PPIASE_1"/>
    <property type="match status" value="1"/>
</dbReference>
<evidence type="ECO:0000259" key="7">
    <source>
        <dbReference type="PROSITE" id="PS50072"/>
    </source>
</evidence>
<feature type="compositionally biased region" description="Polar residues" evidence="5">
    <location>
        <begin position="45"/>
        <end position="61"/>
    </location>
</feature>
<dbReference type="PANTHER" id="PTHR45625:SF4">
    <property type="entry name" value="PEPTIDYLPROLYL ISOMERASE DOMAIN AND WD REPEAT-CONTAINING PROTEIN 1"/>
    <property type="match status" value="1"/>
</dbReference>
<dbReference type="STRING" id="530564.Psta_0998"/>
<sequence length="418" mass="45081" precursor="true">MFRFVARGMKSVASALLMTMGLVGSTSCATAEQVTAGPAALPQKSDVSSSAATPGAAKSSTTNGAISQVAYQAPAADGDAVAKFEKTYATYQEVDGKLAAAARKYGATLDATERENARKTYLELLPQTEALLKDLRTTARDAFAQDPKHAAATKVLIGLASFDLRQDKFDAVITLANMMREKGCTDPVLACLAGVAAYQTDNYPIAETLLKEAELAGKLTPDAKMMLPTIAERKNLWIAEQEIRAREAAAMNLPRVELETTSGKIVLELFENEAPQAVANFVSLVNKKFYDGLSFHRVLPGFMAQGGDPKGDGTGGPGYNIYCECHQPNYRRHFRGSLSMAHAGRDTGGSQFFITFVPTTQLDGRHTCFGRVVEGFEALDNIKRRDPQSANPPEADKIISAKLIANPRNKTYEPTKVK</sequence>
<evidence type="ECO:0000256" key="2">
    <source>
        <dbReference type="ARBA" id="ARBA00013194"/>
    </source>
</evidence>
<dbReference type="AlphaFoldDB" id="D2R865"/>
<dbReference type="GO" id="GO:0006457">
    <property type="term" value="P:protein folding"/>
    <property type="evidence" value="ECO:0007669"/>
    <property type="project" value="InterPro"/>
</dbReference>
<comment type="similarity">
    <text evidence="1">Belongs to the cyclophilin-type PPIase family.</text>
</comment>
<dbReference type="Pfam" id="PF00160">
    <property type="entry name" value="Pro_isomerase"/>
    <property type="match status" value="1"/>
</dbReference>
<dbReference type="SUPFAM" id="SSF50891">
    <property type="entry name" value="Cyclophilin-like"/>
    <property type="match status" value="1"/>
</dbReference>
<evidence type="ECO:0000256" key="4">
    <source>
        <dbReference type="ARBA" id="ARBA00023235"/>
    </source>
</evidence>
<dbReference type="InterPro" id="IPR029000">
    <property type="entry name" value="Cyclophilin-like_dom_sf"/>
</dbReference>
<dbReference type="InterPro" id="IPR044666">
    <property type="entry name" value="Cyclophilin_A-like"/>
</dbReference>
<dbReference type="GO" id="GO:0003755">
    <property type="term" value="F:peptidyl-prolyl cis-trans isomerase activity"/>
    <property type="evidence" value="ECO:0007669"/>
    <property type="project" value="UniProtKB-KW"/>
</dbReference>
<dbReference type="CDD" id="cd00317">
    <property type="entry name" value="cyclophilin"/>
    <property type="match status" value="1"/>
</dbReference>
<gene>
    <name evidence="8" type="ordered locus">Psta_0998</name>
</gene>
<evidence type="ECO:0000256" key="6">
    <source>
        <dbReference type="SAM" id="SignalP"/>
    </source>
</evidence>
<evidence type="ECO:0000313" key="8">
    <source>
        <dbReference type="EMBL" id="ADB15682.1"/>
    </source>
</evidence>
<accession>D2R865</accession>
<keyword evidence="4 8" id="KW-0413">Isomerase</keyword>
<dbReference type="PANTHER" id="PTHR45625">
    <property type="entry name" value="PEPTIDYL-PROLYL CIS-TRANS ISOMERASE-RELATED"/>
    <property type="match status" value="1"/>
</dbReference>
<feature type="signal peptide" evidence="6">
    <location>
        <begin position="1"/>
        <end position="31"/>
    </location>
</feature>
<dbReference type="PROSITE" id="PS51257">
    <property type="entry name" value="PROKAR_LIPOPROTEIN"/>
    <property type="match status" value="1"/>
</dbReference>
<evidence type="ECO:0000256" key="3">
    <source>
        <dbReference type="ARBA" id="ARBA00023110"/>
    </source>
</evidence>
<proteinExistence type="inferred from homology"/>
<protein>
    <recommendedName>
        <fullName evidence="2">peptidylprolyl isomerase</fullName>
        <ecNumber evidence="2">5.2.1.8</ecNumber>
    </recommendedName>
</protein>
<keyword evidence="3" id="KW-0697">Rotamase</keyword>
<keyword evidence="9" id="KW-1185">Reference proteome</keyword>
<dbReference type="eggNOG" id="COG0652">
    <property type="taxonomic scope" value="Bacteria"/>
</dbReference>
<keyword evidence="6" id="KW-0732">Signal</keyword>
<feature type="chain" id="PRO_5003034758" description="peptidylprolyl isomerase" evidence="6">
    <location>
        <begin position="32"/>
        <end position="418"/>
    </location>
</feature>
<evidence type="ECO:0000256" key="5">
    <source>
        <dbReference type="SAM" id="MobiDB-lite"/>
    </source>
</evidence>
<dbReference type="InterPro" id="IPR020892">
    <property type="entry name" value="Cyclophilin-type_PPIase_CS"/>
</dbReference>
<organism evidence="8 9">
    <name type="scientific">Pirellula staleyi (strain ATCC 27377 / DSM 6068 / ICPB 4128)</name>
    <name type="common">Pirella staleyi</name>
    <dbReference type="NCBI Taxonomy" id="530564"/>
    <lineage>
        <taxon>Bacteria</taxon>
        <taxon>Pseudomonadati</taxon>
        <taxon>Planctomycetota</taxon>
        <taxon>Planctomycetia</taxon>
        <taxon>Pirellulales</taxon>
        <taxon>Pirellulaceae</taxon>
        <taxon>Pirellula</taxon>
    </lineage>
</organism>
<dbReference type="Proteomes" id="UP000001887">
    <property type="component" value="Chromosome"/>
</dbReference>